<dbReference type="SUPFAM" id="SSF51569">
    <property type="entry name" value="Aldolase"/>
    <property type="match status" value="1"/>
</dbReference>
<evidence type="ECO:0000313" key="7">
    <source>
        <dbReference type="Proteomes" id="UP000242175"/>
    </source>
</evidence>
<evidence type="ECO:0000256" key="4">
    <source>
        <dbReference type="ARBA" id="ARBA00023239"/>
    </source>
</evidence>
<dbReference type="CDD" id="cd00452">
    <property type="entry name" value="KDPG_aldolase"/>
    <property type="match status" value="1"/>
</dbReference>
<accession>A0A220VE44</accession>
<dbReference type="PANTHER" id="PTHR30246">
    <property type="entry name" value="2-KETO-3-DEOXY-6-PHOSPHOGLUCONATE ALDOLASE"/>
    <property type="match status" value="1"/>
</dbReference>
<dbReference type="Pfam" id="PF01081">
    <property type="entry name" value="Aldolase"/>
    <property type="match status" value="1"/>
</dbReference>
<organism evidence="6 7">
    <name type="scientific">Paraphotobacterium marinum</name>
    <dbReference type="NCBI Taxonomy" id="1755811"/>
    <lineage>
        <taxon>Bacteria</taxon>
        <taxon>Pseudomonadati</taxon>
        <taxon>Pseudomonadota</taxon>
        <taxon>Gammaproteobacteria</taxon>
        <taxon>Vibrionales</taxon>
        <taxon>Vibrionaceae</taxon>
        <taxon>Paraphotobacterium</taxon>
    </lineage>
</organism>
<keyword evidence="7" id="KW-1185">Reference proteome</keyword>
<comment type="pathway">
    <text evidence="1">Carbohydrate acid metabolism.</text>
</comment>
<keyword evidence="4" id="KW-0456">Lyase</keyword>
<keyword evidence="5" id="KW-0119">Carbohydrate metabolism</keyword>
<evidence type="ECO:0000256" key="2">
    <source>
        <dbReference type="ARBA" id="ARBA00006906"/>
    </source>
</evidence>
<comment type="similarity">
    <text evidence="2">Belongs to the KHG/KDPG aldolase family.</text>
</comment>
<dbReference type="GO" id="GO:0016829">
    <property type="term" value="F:lyase activity"/>
    <property type="evidence" value="ECO:0007669"/>
    <property type="project" value="UniProtKB-KW"/>
</dbReference>
<dbReference type="OrthoDB" id="9805177at2"/>
<dbReference type="RefSeq" id="WP_089073572.1">
    <property type="nucleotide sequence ID" value="NZ_CBCSAM010000001.1"/>
</dbReference>
<evidence type="ECO:0000256" key="3">
    <source>
        <dbReference type="ARBA" id="ARBA00011233"/>
    </source>
</evidence>
<dbReference type="Gene3D" id="3.20.20.70">
    <property type="entry name" value="Aldolase class I"/>
    <property type="match status" value="1"/>
</dbReference>
<gene>
    <name evidence="6" type="ORF">CF386_06440</name>
</gene>
<dbReference type="Proteomes" id="UP000242175">
    <property type="component" value="Chromosome large"/>
</dbReference>
<proteinExistence type="inferred from homology"/>
<protein>
    <submittedName>
        <fullName evidence="6">2-dehydro-3-deoxyphosphogluconate aldolase</fullName>
    </submittedName>
</protein>
<evidence type="ECO:0000256" key="1">
    <source>
        <dbReference type="ARBA" id="ARBA00004761"/>
    </source>
</evidence>
<comment type="subunit">
    <text evidence="3">Homotrimer.</text>
</comment>
<dbReference type="InterPro" id="IPR013785">
    <property type="entry name" value="Aldolase_TIM"/>
</dbReference>
<dbReference type="KEGG" id="pmai:CF386_06440"/>
<sequence>MKNSIINKIENLKVLPVIAIENASDAVNLGKTLVDNFLPAAEITYRTCAATKTIESLKDNFPEMLVCAGTAITKQNVLDATQAGADFVITPGFNPKLVDFCLSQDIDIIPGINNPSQIEIALDFNLKYLKFFPAEASGGIKMLNSLLGPYKDIKIMPTGGITPSNLKDYLSIKGVIGCGGTWIAPSKTISENDWPTIAKNVKNLNDLLNK</sequence>
<dbReference type="AlphaFoldDB" id="A0A220VE44"/>
<reference evidence="6 7" key="1">
    <citation type="journal article" date="2016" name="Int. J. Syst. Evol. Microbiol.">
        <title>Paraphotobacterium marinum gen. nov., sp. nov., a member of the family Vibrionaceae, isolated from surface seawater.</title>
        <authorList>
            <person name="Huang Z."/>
            <person name="Dong C."/>
            <person name="Shao Z."/>
        </authorList>
    </citation>
    <scope>NUCLEOTIDE SEQUENCE [LARGE SCALE GENOMIC DNA]</scope>
    <source>
        <strain evidence="6 7">NSCS20N07D</strain>
    </source>
</reference>
<dbReference type="NCBIfam" id="TIGR01182">
    <property type="entry name" value="eda"/>
    <property type="match status" value="1"/>
</dbReference>
<evidence type="ECO:0000256" key="5">
    <source>
        <dbReference type="ARBA" id="ARBA00023277"/>
    </source>
</evidence>
<dbReference type="InterPro" id="IPR000887">
    <property type="entry name" value="Aldlse_KDPG_KHG"/>
</dbReference>
<name>A0A220VE44_9GAMM</name>
<dbReference type="EMBL" id="CP022355">
    <property type="protein sequence ID" value="ASK78664.1"/>
    <property type="molecule type" value="Genomic_DNA"/>
</dbReference>
<evidence type="ECO:0000313" key="6">
    <source>
        <dbReference type="EMBL" id="ASK78664.1"/>
    </source>
</evidence>
<dbReference type="NCBIfam" id="NF004325">
    <property type="entry name" value="PRK05718.1"/>
    <property type="match status" value="1"/>
</dbReference>
<dbReference type="PANTHER" id="PTHR30246:SF1">
    <property type="entry name" value="2-DEHYDRO-3-DEOXY-6-PHOSPHOGALACTONATE ALDOLASE-RELATED"/>
    <property type="match status" value="1"/>
</dbReference>